<evidence type="ECO:0000256" key="5">
    <source>
        <dbReference type="ARBA" id="ARBA00022792"/>
    </source>
</evidence>
<dbReference type="AlphaFoldDB" id="C8V8F8"/>
<feature type="compositionally biased region" description="Basic and acidic residues" evidence="10">
    <location>
        <begin position="1"/>
        <end position="29"/>
    </location>
</feature>
<evidence type="ECO:0000313" key="12">
    <source>
        <dbReference type="Proteomes" id="UP000000560"/>
    </source>
</evidence>
<keyword evidence="5 9" id="KW-0999">Mitochondrion inner membrane</keyword>
<dbReference type="OrthoDB" id="1697690at2759"/>
<reference evidence="12" key="2">
    <citation type="journal article" date="2009" name="Fungal Genet. Biol.">
        <title>The 2008 update of the Aspergillus nidulans genome annotation: a community effort.</title>
        <authorList>
            <person name="Wortman J.R."/>
            <person name="Gilsenan J.M."/>
            <person name="Joardar V."/>
            <person name="Deegan J."/>
            <person name="Clutterbuck J."/>
            <person name="Andersen M.R."/>
            <person name="Archer D."/>
            <person name="Bencina M."/>
            <person name="Braus G."/>
            <person name="Coutinho P."/>
            <person name="von Dohren H."/>
            <person name="Doonan J."/>
            <person name="Driessen A.J."/>
            <person name="Durek P."/>
            <person name="Espeso E."/>
            <person name="Fekete E."/>
            <person name="Flipphi M."/>
            <person name="Estrada C.G."/>
            <person name="Geysens S."/>
            <person name="Goldman G."/>
            <person name="de Groot P.W."/>
            <person name="Hansen K."/>
            <person name="Harris S.D."/>
            <person name="Heinekamp T."/>
            <person name="Helmstaedt K."/>
            <person name="Henrissat B."/>
            <person name="Hofmann G."/>
            <person name="Homan T."/>
            <person name="Horio T."/>
            <person name="Horiuchi H."/>
            <person name="James S."/>
            <person name="Jones M."/>
            <person name="Karaffa L."/>
            <person name="Karanyi Z."/>
            <person name="Kato M."/>
            <person name="Keller N."/>
            <person name="Kelly D.E."/>
            <person name="Kiel J.A."/>
            <person name="Kim J.M."/>
            <person name="van der Klei I.J."/>
            <person name="Klis F.M."/>
            <person name="Kovalchuk A."/>
            <person name="Krasevec N."/>
            <person name="Kubicek C.P."/>
            <person name="Liu B."/>
            <person name="Maccabe A."/>
            <person name="Meyer V."/>
            <person name="Mirabito P."/>
            <person name="Miskei M."/>
            <person name="Mos M."/>
            <person name="Mullins J."/>
            <person name="Nelson D.R."/>
            <person name="Nielsen J."/>
            <person name="Oakley B.R."/>
            <person name="Osmani S.A."/>
            <person name="Pakula T."/>
            <person name="Paszewski A."/>
            <person name="Paulsen I."/>
            <person name="Pilsyk S."/>
            <person name="Pocsi I."/>
            <person name="Punt P.J."/>
            <person name="Ram A.F."/>
            <person name="Ren Q."/>
            <person name="Robellet X."/>
            <person name="Robson G."/>
            <person name="Seiboth B."/>
            <person name="van Solingen P."/>
            <person name="Specht T."/>
            <person name="Sun J."/>
            <person name="Taheri-Talesh N."/>
            <person name="Takeshita N."/>
            <person name="Ussery D."/>
            <person name="vanKuyk P.A."/>
            <person name="Visser H."/>
            <person name="van de Vondervoort P.J."/>
            <person name="de Vries R.P."/>
            <person name="Walton J."/>
            <person name="Xiang X."/>
            <person name="Xiong Y."/>
            <person name="Zeng A.P."/>
            <person name="Brandt B.W."/>
            <person name="Cornell M.J."/>
            <person name="van den Hondel C.A."/>
            <person name="Visser J."/>
            <person name="Oliver S.G."/>
            <person name="Turner G."/>
        </authorList>
    </citation>
    <scope>GENOME REANNOTATION</scope>
    <source>
        <strain evidence="12">FGSC A4 / ATCC 38163 / CBS 112.46 / NRRL 194 / M139</strain>
    </source>
</reference>
<comment type="subcellular location">
    <subcellularLocation>
        <location evidence="1 9">Mitochondrion inner membrane</location>
        <topology evidence="1 9">Multi-pass membrane protein</topology>
    </subcellularLocation>
</comment>
<evidence type="ECO:0000256" key="9">
    <source>
        <dbReference type="RuleBase" id="RU363100"/>
    </source>
</evidence>
<dbReference type="GeneID" id="74896479"/>
<evidence type="ECO:0000256" key="1">
    <source>
        <dbReference type="ARBA" id="ARBA00004448"/>
    </source>
</evidence>
<comment type="function">
    <text evidence="9">Mediates the uptake of pyruvate into mitochondria.</text>
</comment>
<reference evidence="12" key="1">
    <citation type="journal article" date="2005" name="Nature">
        <title>Sequencing of Aspergillus nidulans and comparative analysis with A. fumigatus and A. oryzae.</title>
        <authorList>
            <person name="Galagan J.E."/>
            <person name="Calvo S.E."/>
            <person name="Cuomo C."/>
            <person name="Ma L.J."/>
            <person name="Wortman J.R."/>
            <person name="Batzoglou S."/>
            <person name="Lee S.I."/>
            <person name="Basturkmen M."/>
            <person name="Spevak C.C."/>
            <person name="Clutterbuck J."/>
            <person name="Kapitonov V."/>
            <person name="Jurka J."/>
            <person name="Scazzocchio C."/>
            <person name="Farman M."/>
            <person name="Butler J."/>
            <person name="Purcell S."/>
            <person name="Harris S."/>
            <person name="Braus G.H."/>
            <person name="Draht O."/>
            <person name="Busch S."/>
            <person name="D'Enfert C."/>
            <person name="Bouchier C."/>
            <person name="Goldman G.H."/>
            <person name="Bell-Pedersen D."/>
            <person name="Griffiths-Jones S."/>
            <person name="Doonan J.H."/>
            <person name="Yu J."/>
            <person name="Vienken K."/>
            <person name="Pain A."/>
            <person name="Freitag M."/>
            <person name="Selker E.U."/>
            <person name="Archer D.B."/>
            <person name="Penalva M.A."/>
            <person name="Oakley B.R."/>
            <person name="Momany M."/>
            <person name="Tanaka T."/>
            <person name="Kumagai T."/>
            <person name="Asai K."/>
            <person name="Machida M."/>
            <person name="Nierman W.C."/>
            <person name="Denning D.W."/>
            <person name="Caddick M."/>
            <person name="Hynes M."/>
            <person name="Paoletti M."/>
            <person name="Fischer R."/>
            <person name="Miller B."/>
            <person name="Dyer P."/>
            <person name="Sachs M.S."/>
            <person name="Osmani S.A."/>
            <person name="Birren B.W."/>
        </authorList>
    </citation>
    <scope>NUCLEOTIDE SEQUENCE [LARGE SCALE GENOMIC DNA]</scope>
    <source>
        <strain evidence="12">FGSC A4 / ATCC 38163 / CBS 112.46 / NRRL 194 / M139</strain>
    </source>
</reference>
<dbReference type="STRING" id="227321.C8V8F8"/>
<dbReference type="eggNOG" id="KOG1590">
    <property type="taxonomic scope" value="Eukaryota"/>
</dbReference>
<evidence type="ECO:0000256" key="10">
    <source>
        <dbReference type="SAM" id="MobiDB-lite"/>
    </source>
</evidence>
<dbReference type="HOGENOM" id="CLU_933923_0_0_1"/>
<accession>C8V8F8</accession>
<dbReference type="EMBL" id="BN001303">
    <property type="protein sequence ID" value="CBF77430.1"/>
    <property type="molecule type" value="Genomic_DNA"/>
</dbReference>
<keyword evidence="12" id="KW-1185">Reference proteome</keyword>
<dbReference type="Pfam" id="PF03650">
    <property type="entry name" value="MPC"/>
    <property type="match status" value="1"/>
</dbReference>
<dbReference type="VEuPathDB" id="FungiDB:AN10568"/>
<dbReference type="GO" id="GO:0050833">
    <property type="term" value="F:pyruvate transmembrane transporter activity"/>
    <property type="evidence" value="ECO:0000318"/>
    <property type="project" value="GO_Central"/>
</dbReference>
<keyword evidence="8" id="KW-0472">Membrane</keyword>
<gene>
    <name evidence="11" type="ORF">ANIA_10568</name>
</gene>
<comment type="similarity">
    <text evidence="2 9">Belongs to the mitochondrial pyruvate carrier (MPC) (TC 2.A.105) family.</text>
</comment>
<keyword evidence="3 9" id="KW-0813">Transport</keyword>
<evidence type="ECO:0000256" key="7">
    <source>
        <dbReference type="ARBA" id="ARBA00023128"/>
    </source>
</evidence>
<evidence type="ECO:0000313" key="11">
    <source>
        <dbReference type="EMBL" id="CBF77430.1"/>
    </source>
</evidence>
<protein>
    <recommendedName>
        <fullName evidence="9">Mitochondrial pyruvate carrier</fullName>
    </recommendedName>
</protein>
<evidence type="ECO:0000256" key="6">
    <source>
        <dbReference type="ARBA" id="ARBA00022989"/>
    </source>
</evidence>
<dbReference type="RefSeq" id="XP_050467712.1">
    <property type="nucleotide sequence ID" value="XM_050611717.1"/>
</dbReference>
<dbReference type="Proteomes" id="UP000000560">
    <property type="component" value="Chromosome III"/>
</dbReference>
<dbReference type="InterPro" id="IPR005336">
    <property type="entry name" value="MPC"/>
</dbReference>
<evidence type="ECO:0000256" key="8">
    <source>
        <dbReference type="ARBA" id="ARBA00023136"/>
    </source>
</evidence>
<keyword evidence="6" id="KW-1133">Transmembrane helix</keyword>
<keyword evidence="7 9" id="KW-0496">Mitochondrion</keyword>
<dbReference type="PANTHER" id="PTHR14154">
    <property type="entry name" value="UPF0041 BRAIN PROTEIN 44-RELATED"/>
    <property type="match status" value="1"/>
</dbReference>
<evidence type="ECO:0000256" key="2">
    <source>
        <dbReference type="ARBA" id="ARBA00006416"/>
    </source>
</evidence>
<sequence length="298" mass="33857">MNSNISRDHSEGSVRERFRPPRLNDDQNGRSRVLLPFNPNQQQSDTFTQTSCKMAAAIKAINAKIRSNKVADYVCSTRKSGIQLLSFQTHSRDRPHQAAVEIQDIHTPYISPDTALRLNVTTKFEKQWLTIHLSQDFWGPVSNFGIPVAAVMDTQKDPEICINCISCISGQMTGALVIYSATFMRYALAVSPKNYLLFACHAINFSAQCTQGYRYLNYWKYVAIDLLSSVLSHHHLATFCRLSDVLLTAIVAGEAAKLLLLRRLRRRVRRLPRQQNRMMSGKGWLLVIWHPLLPINLS</sequence>
<proteinExistence type="inferred from homology"/>
<evidence type="ECO:0000256" key="4">
    <source>
        <dbReference type="ARBA" id="ARBA00022692"/>
    </source>
</evidence>
<dbReference type="GO" id="GO:0005743">
    <property type="term" value="C:mitochondrial inner membrane"/>
    <property type="evidence" value="ECO:0000318"/>
    <property type="project" value="GO_Central"/>
</dbReference>
<keyword evidence="4" id="KW-0812">Transmembrane</keyword>
<dbReference type="GO" id="GO:0006850">
    <property type="term" value="P:pyruvate import into mitochondria"/>
    <property type="evidence" value="ECO:0000318"/>
    <property type="project" value="GO_Central"/>
</dbReference>
<name>C8V8F8_EMENI</name>
<dbReference type="KEGG" id="ani:ANIA_10568"/>
<dbReference type="InParanoid" id="C8V8F8"/>
<feature type="region of interest" description="Disordered" evidence="10">
    <location>
        <begin position="1"/>
        <end position="31"/>
    </location>
</feature>
<organism evidence="11 12">
    <name type="scientific">Emericella nidulans (strain FGSC A4 / ATCC 38163 / CBS 112.46 / NRRL 194 / M139)</name>
    <name type="common">Aspergillus nidulans</name>
    <dbReference type="NCBI Taxonomy" id="227321"/>
    <lineage>
        <taxon>Eukaryota</taxon>
        <taxon>Fungi</taxon>
        <taxon>Dikarya</taxon>
        <taxon>Ascomycota</taxon>
        <taxon>Pezizomycotina</taxon>
        <taxon>Eurotiomycetes</taxon>
        <taxon>Eurotiomycetidae</taxon>
        <taxon>Eurotiales</taxon>
        <taxon>Aspergillaceae</taxon>
        <taxon>Aspergillus</taxon>
        <taxon>Aspergillus subgen. Nidulantes</taxon>
    </lineage>
</organism>
<evidence type="ECO:0000256" key="3">
    <source>
        <dbReference type="ARBA" id="ARBA00022448"/>
    </source>
</evidence>